<evidence type="ECO:0000256" key="1">
    <source>
        <dbReference type="SAM" id="Phobius"/>
    </source>
</evidence>
<dbReference type="AlphaFoldDB" id="A0A6A6YQY7"/>
<keyword evidence="1" id="KW-0472">Membrane</keyword>
<reference evidence="4" key="3">
    <citation type="submission" date="2025-04" db="UniProtKB">
        <authorList>
            <consortium name="RefSeq"/>
        </authorList>
    </citation>
    <scope>IDENTIFICATION</scope>
    <source>
        <strain evidence="4">CBS 304.34</strain>
    </source>
</reference>
<dbReference type="GeneID" id="54460510"/>
<feature type="transmembrane region" description="Helical" evidence="1">
    <location>
        <begin position="12"/>
        <end position="30"/>
    </location>
</feature>
<dbReference type="Proteomes" id="UP000504636">
    <property type="component" value="Unplaced"/>
</dbReference>
<proteinExistence type="predicted"/>
<dbReference type="RefSeq" id="XP_033578290.1">
    <property type="nucleotide sequence ID" value="XM_033719617.1"/>
</dbReference>
<accession>A0A6A6YQY7</accession>
<protein>
    <submittedName>
        <fullName evidence="2 4">Uncharacterized protein</fullName>
    </submittedName>
</protein>
<keyword evidence="1" id="KW-1133">Transmembrane helix</keyword>
<name>A0A6A6YQY7_9PEZI</name>
<evidence type="ECO:0000313" key="2">
    <source>
        <dbReference type="EMBL" id="KAF2811326.1"/>
    </source>
</evidence>
<keyword evidence="1" id="KW-0812">Transmembrane</keyword>
<gene>
    <name evidence="2 4" type="ORF">BDZ99DRAFT_461419</name>
</gene>
<reference evidence="2 4" key="1">
    <citation type="journal article" date="2020" name="Stud. Mycol.">
        <title>101 Dothideomycetes genomes: a test case for predicting lifestyles and emergence of pathogens.</title>
        <authorList>
            <person name="Haridas S."/>
            <person name="Albert R."/>
            <person name="Binder M."/>
            <person name="Bloem J."/>
            <person name="Labutti K."/>
            <person name="Salamov A."/>
            <person name="Andreopoulos B."/>
            <person name="Baker S."/>
            <person name="Barry K."/>
            <person name="Bills G."/>
            <person name="Bluhm B."/>
            <person name="Cannon C."/>
            <person name="Castanera R."/>
            <person name="Culley D."/>
            <person name="Daum C."/>
            <person name="Ezra D."/>
            <person name="Gonzalez J."/>
            <person name="Henrissat B."/>
            <person name="Kuo A."/>
            <person name="Liang C."/>
            <person name="Lipzen A."/>
            <person name="Lutzoni F."/>
            <person name="Magnuson J."/>
            <person name="Mondo S."/>
            <person name="Nolan M."/>
            <person name="Ohm R."/>
            <person name="Pangilinan J."/>
            <person name="Park H.-J."/>
            <person name="Ramirez L."/>
            <person name="Alfaro M."/>
            <person name="Sun H."/>
            <person name="Tritt A."/>
            <person name="Yoshinaga Y."/>
            <person name="Zwiers L.-H."/>
            <person name="Turgeon B."/>
            <person name="Goodwin S."/>
            <person name="Spatafora J."/>
            <person name="Crous P."/>
            <person name="Grigoriev I."/>
        </authorList>
    </citation>
    <scope>NUCLEOTIDE SEQUENCE</scope>
    <source>
        <strain evidence="2 4">CBS 304.34</strain>
    </source>
</reference>
<organism evidence="2">
    <name type="scientific">Mytilinidion resinicola</name>
    <dbReference type="NCBI Taxonomy" id="574789"/>
    <lineage>
        <taxon>Eukaryota</taxon>
        <taxon>Fungi</taxon>
        <taxon>Dikarya</taxon>
        <taxon>Ascomycota</taxon>
        <taxon>Pezizomycotina</taxon>
        <taxon>Dothideomycetes</taxon>
        <taxon>Pleosporomycetidae</taxon>
        <taxon>Mytilinidiales</taxon>
        <taxon>Mytilinidiaceae</taxon>
        <taxon>Mytilinidion</taxon>
    </lineage>
</organism>
<evidence type="ECO:0000313" key="4">
    <source>
        <dbReference type="RefSeq" id="XP_033578290.1"/>
    </source>
</evidence>
<reference evidence="4" key="2">
    <citation type="submission" date="2020-04" db="EMBL/GenBank/DDBJ databases">
        <authorList>
            <consortium name="NCBI Genome Project"/>
        </authorList>
    </citation>
    <scope>NUCLEOTIDE SEQUENCE</scope>
    <source>
        <strain evidence="4">CBS 304.34</strain>
    </source>
</reference>
<dbReference type="EMBL" id="MU003698">
    <property type="protein sequence ID" value="KAF2811326.1"/>
    <property type="molecule type" value="Genomic_DNA"/>
</dbReference>
<evidence type="ECO:0000313" key="3">
    <source>
        <dbReference type="Proteomes" id="UP000504636"/>
    </source>
</evidence>
<sequence>MPQPYPTSSLYVACHLSSIVLALYVACLVAETMAEDINGGGEHVRSEERTT</sequence>
<keyword evidence="3" id="KW-1185">Reference proteome</keyword>